<dbReference type="PANTHER" id="PTHR43022">
    <property type="entry name" value="PROTEIN SMF"/>
    <property type="match status" value="1"/>
</dbReference>
<dbReference type="Pfam" id="PF21102">
    <property type="entry name" value="DprA_N"/>
    <property type="match status" value="1"/>
</dbReference>
<dbReference type="InterPro" id="IPR003488">
    <property type="entry name" value="DprA"/>
</dbReference>
<dbReference type="PANTHER" id="PTHR43022:SF1">
    <property type="entry name" value="PROTEIN SMF"/>
    <property type="match status" value="1"/>
</dbReference>
<dbReference type="InterPro" id="IPR010994">
    <property type="entry name" value="RuvA_2-like"/>
</dbReference>
<accession>A0A1J5ISE0</accession>
<dbReference type="Proteomes" id="UP000183245">
    <property type="component" value="Unassembled WGS sequence"/>
</dbReference>
<dbReference type="Pfam" id="PF02481">
    <property type="entry name" value="DNA_processg_A"/>
    <property type="match status" value="1"/>
</dbReference>
<dbReference type="Gene3D" id="3.40.50.450">
    <property type="match status" value="1"/>
</dbReference>
<evidence type="ECO:0000256" key="1">
    <source>
        <dbReference type="ARBA" id="ARBA00006525"/>
    </source>
</evidence>
<comment type="similarity">
    <text evidence="1">Belongs to the DprA/Smf family.</text>
</comment>
<dbReference type="NCBIfam" id="TIGR00732">
    <property type="entry name" value="dprA"/>
    <property type="match status" value="1"/>
</dbReference>
<dbReference type="InterPro" id="IPR036388">
    <property type="entry name" value="WH-like_DNA-bd_sf"/>
</dbReference>
<proteinExistence type="inferred from homology"/>
<dbReference type="Pfam" id="PF17782">
    <property type="entry name" value="WHD_DprA"/>
    <property type="match status" value="1"/>
</dbReference>
<evidence type="ECO:0000313" key="4">
    <source>
        <dbReference type="EMBL" id="OIP95206.1"/>
    </source>
</evidence>
<feature type="domain" description="Smf/DprA SLOG" evidence="2">
    <location>
        <begin position="79"/>
        <end position="286"/>
    </location>
</feature>
<organism evidence="4 5">
    <name type="scientific">Candidatus Wirthbacteria bacterium CG2_30_54_11</name>
    <dbReference type="NCBI Taxonomy" id="1817892"/>
    <lineage>
        <taxon>Bacteria</taxon>
        <taxon>Candidatus Wirthbacteria</taxon>
    </lineage>
</organism>
<evidence type="ECO:0000313" key="5">
    <source>
        <dbReference type="Proteomes" id="UP000183245"/>
    </source>
</evidence>
<dbReference type="SUPFAM" id="SSF102405">
    <property type="entry name" value="MCP/YpsA-like"/>
    <property type="match status" value="1"/>
</dbReference>
<dbReference type="AlphaFoldDB" id="A0A1J5ISE0"/>
<feature type="domain" description="DprA winged helix" evidence="3">
    <location>
        <begin position="297"/>
        <end position="354"/>
    </location>
</feature>
<sequence>MSSSKKYLLSLTRLDGIGPATIARLIERFGSAEAAWEASSTEVEKSGFPARVVESWKTKATIDPDLEMEKVEKAGVLLLAPEDEAYPALLKQIYLPPALLYVRGTLPAETSLSIALVGTRKVTSYGRQVAERLAAELSRAGLTIVSGLALGIDAIAHESCLKASGSALAVLGSAVDQIYPRTNLKLAQNIMEHGALISEFPLGTMPQPSFFPMRNRIISGLSLGTVVIEAGEKSGALITASFALEQNRDVFAVPGSIYSPQSIGTNHLIQKGAIPVTCAQDILDELNIEQTIRQVEARKTIPDSPAEASILTLIESEPLHIDSIVRLSRKSAAEVTALLTMLEIKGKVRNQGGGIYSIS</sequence>
<dbReference type="InterPro" id="IPR041614">
    <property type="entry name" value="DprA_WH"/>
</dbReference>
<evidence type="ECO:0000259" key="2">
    <source>
        <dbReference type="Pfam" id="PF02481"/>
    </source>
</evidence>
<dbReference type="GO" id="GO:0009294">
    <property type="term" value="P:DNA-mediated transformation"/>
    <property type="evidence" value="ECO:0007669"/>
    <property type="project" value="InterPro"/>
</dbReference>
<name>A0A1J5ISE0_9BACT</name>
<gene>
    <name evidence="4" type="ORF">AUK40_06220</name>
</gene>
<evidence type="ECO:0000259" key="3">
    <source>
        <dbReference type="Pfam" id="PF17782"/>
    </source>
</evidence>
<protein>
    <submittedName>
        <fullName evidence="4">DNA protecting protein DprA</fullName>
    </submittedName>
</protein>
<reference evidence="4 5" key="1">
    <citation type="journal article" date="2016" name="Environ. Microbiol.">
        <title>Genomic resolution of a cold subsurface aquifer community provides metabolic insights for novel microbes adapted to high CO concentrations.</title>
        <authorList>
            <person name="Probst A.J."/>
            <person name="Castelle C.J."/>
            <person name="Singh A."/>
            <person name="Brown C.T."/>
            <person name="Anantharaman K."/>
            <person name="Sharon I."/>
            <person name="Hug L.A."/>
            <person name="Burstein D."/>
            <person name="Emerson J.B."/>
            <person name="Thomas B.C."/>
            <person name="Banfield J.F."/>
        </authorList>
    </citation>
    <scope>NUCLEOTIDE SEQUENCE [LARGE SCALE GENOMIC DNA]</scope>
    <source>
        <strain evidence="4">CG2_30_54_11</strain>
    </source>
</reference>
<dbReference type="SUPFAM" id="SSF47781">
    <property type="entry name" value="RuvA domain 2-like"/>
    <property type="match status" value="1"/>
</dbReference>
<dbReference type="InterPro" id="IPR057666">
    <property type="entry name" value="DrpA_SLOG"/>
</dbReference>
<dbReference type="EMBL" id="MNZT01000113">
    <property type="protein sequence ID" value="OIP95206.1"/>
    <property type="molecule type" value="Genomic_DNA"/>
</dbReference>
<dbReference type="Gene3D" id="1.10.10.10">
    <property type="entry name" value="Winged helix-like DNA-binding domain superfamily/Winged helix DNA-binding domain"/>
    <property type="match status" value="1"/>
</dbReference>
<comment type="caution">
    <text evidence="4">The sequence shown here is derived from an EMBL/GenBank/DDBJ whole genome shotgun (WGS) entry which is preliminary data.</text>
</comment>
<dbReference type="STRING" id="1817892.AUK40_06220"/>